<dbReference type="Proteomes" id="UP000182264">
    <property type="component" value="Chromosome"/>
</dbReference>
<dbReference type="RefSeq" id="WP_072286434.1">
    <property type="nucleotide sequence ID" value="NZ_CP015455.1"/>
</dbReference>
<name>A0A1L3GF59_SYNAC</name>
<dbReference type="AlphaFoldDB" id="A0A1L3GF59"/>
<dbReference type="OrthoDB" id="5405906at2"/>
<accession>A0A1L3GF59</accession>
<organism evidence="1 2">
    <name type="scientific">Syntrophotalea acetylenica</name>
    <name type="common">Pelobacter acetylenicus</name>
    <dbReference type="NCBI Taxonomy" id="29542"/>
    <lineage>
        <taxon>Bacteria</taxon>
        <taxon>Pseudomonadati</taxon>
        <taxon>Thermodesulfobacteriota</taxon>
        <taxon>Desulfuromonadia</taxon>
        <taxon>Desulfuromonadales</taxon>
        <taxon>Syntrophotaleaceae</taxon>
        <taxon>Syntrophotalea</taxon>
    </lineage>
</organism>
<proteinExistence type="predicted"/>
<evidence type="ECO:0000313" key="2">
    <source>
        <dbReference type="Proteomes" id="UP000182264"/>
    </source>
</evidence>
<evidence type="ECO:0000313" key="1">
    <source>
        <dbReference type="EMBL" id="APG24592.1"/>
    </source>
</evidence>
<sequence length="106" mass="11737">MLHGSTGDMKPPFTAFNARDVGKSLQVEIMHIPELCYQDQVLEQKARLRAEKKRLGNGPKNIAACKKAIAKFLASTELIATDFSGKLIISFKEGGVSYIEKVEQIK</sequence>
<protein>
    <submittedName>
        <fullName evidence="1">Uncharacterized protein</fullName>
    </submittedName>
</protein>
<dbReference type="EMBL" id="CP015518">
    <property type="protein sequence ID" value="APG24592.1"/>
    <property type="molecule type" value="Genomic_DNA"/>
</dbReference>
<reference evidence="1 2" key="1">
    <citation type="journal article" date="2017" name="Genome Announc.">
        <title>Complete Genome Sequences of Two Acetylene-Fermenting Pelobacter acetylenicus Strains.</title>
        <authorList>
            <person name="Sutton J.M."/>
            <person name="Baesman S.M."/>
            <person name="Fierst J.L."/>
            <person name="Poret-Peterson A.T."/>
            <person name="Oremland R.S."/>
            <person name="Dunlap D.S."/>
            <person name="Akob D.M."/>
        </authorList>
    </citation>
    <scope>NUCLEOTIDE SEQUENCE [LARGE SCALE GENOMIC DNA]</scope>
    <source>
        <strain evidence="1 2">DSM 3247</strain>
    </source>
</reference>
<keyword evidence="2" id="KW-1185">Reference proteome</keyword>
<dbReference type="KEGG" id="pace:A6070_14415"/>
<gene>
    <name evidence="1" type="ORF">A7E75_05780</name>
</gene>